<evidence type="ECO:0000256" key="7">
    <source>
        <dbReference type="ARBA" id="ARBA00022842"/>
    </source>
</evidence>
<evidence type="ECO:0000256" key="10">
    <source>
        <dbReference type="PIRNR" id="PIRNR006268"/>
    </source>
</evidence>
<keyword evidence="6 10" id="KW-0274">FAD</keyword>
<dbReference type="Pfam" id="PF02424">
    <property type="entry name" value="ApbE"/>
    <property type="match status" value="1"/>
</dbReference>
<dbReference type="Proteomes" id="UP000199421">
    <property type="component" value="Unassembled WGS sequence"/>
</dbReference>
<protein>
    <recommendedName>
        <fullName evidence="2 10">FAD:protein FMN transferase</fullName>
        <ecNumber evidence="1 10">2.7.1.180</ecNumber>
    </recommendedName>
    <alternativeName>
        <fullName evidence="8 10">Flavin transferase</fullName>
    </alternativeName>
</protein>
<keyword evidence="12" id="KW-0812">Transmembrane</keyword>
<sequence length="345" mass="38490">MFSLYNKTSRFSFTKGFVIVLFVCLFCSFNVHEEQKYSLTGLAQGTSYNISYYSNNEKIKKETVDSILAVIDSSMSLYKPYSVINKFNNSKEGIEIDENFRTVLKKSLQVYDDTQGVFDITVAPLVQAWGFGVNEIDNYPTPSTIKTIKNCVGSNLLKLNGSYLAKVKPCVKIDMNGIAQGYSVDLVADYLLKLGISQFVVEIGGELRISGVKPDGTLMRIGIEGPGEHDQTPEIRHIIGLENGAITTSGNYRKFKQNGSKKITHLIDPRTGYPIENNLISVTLYANKAITADGYDNAIMAMDIKKALKFVETHNELEAYIIYHNEEGKVVDTMTTGFKKLLIDE</sequence>
<evidence type="ECO:0000256" key="5">
    <source>
        <dbReference type="ARBA" id="ARBA00022723"/>
    </source>
</evidence>
<dbReference type="OrthoDB" id="9778595at2"/>
<dbReference type="PANTHER" id="PTHR30040">
    <property type="entry name" value="THIAMINE BIOSYNTHESIS LIPOPROTEIN APBE"/>
    <property type="match status" value="1"/>
</dbReference>
<keyword evidence="7 10" id="KW-0460">Magnesium</keyword>
<evidence type="ECO:0000256" key="11">
    <source>
        <dbReference type="PIRSR" id="PIRSR006268-2"/>
    </source>
</evidence>
<keyword evidence="4 10" id="KW-0808">Transferase</keyword>
<dbReference type="PANTHER" id="PTHR30040:SF2">
    <property type="entry name" value="FAD:PROTEIN FMN TRANSFERASE"/>
    <property type="match status" value="1"/>
</dbReference>
<keyword evidence="13" id="KW-0449">Lipoprotein</keyword>
<evidence type="ECO:0000256" key="3">
    <source>
        <dbReference type="ARBA" id="ARBA00022630"/>
    </source>
</evidence>
<keyword evidence="12" id="KW-0472">Membrane</keyword>
<dbReference type="GO" id="GO:0046872">
    <property type="term" value="F:metal ion binding"/>
    <property type="evidence" value="ECO:0007669"/>
    <property type="project" value="UniProtKB-UniRule"/>
</dbReference>
<dbReference type="InterPro" id="IPR024932">
    <property type="entry name" value="ApbE"/>
</dbReference>
<evidence type="ECO:0000256" key="1">
    <source>
        <dbReference type="ARBA" id="ARBA00011955"/>
    </source>
</evidence>
<evidence type="ECO:0000256" key="8">
    <source>
        <dbReference type="ARBA" id="ARBA00031306"/>
    </source>
</evidence>
<dbReference type="GO" id="GO:0016740">
    <property type="term" value="F:transferase activity"/>
    <property type="evidence" value="ECO:0007669"/>
    <property type="project" value="UniProtKB-UniRule"/>
</dbReference>
<evidence type="ECO:0000256" key="9">
    <source>
        <dbReference type="ARBA" id="ARBA00048540"/>
    </source>
</evidence>
<keyword evidence="12" id="KW-1133">Transmembrane helix</keyword>
<comment type="catalytic activity">
    <reaction evidence="9 10">
        <text>L-threonyl-[protein] + FAD = FMN-L-threonyl-[protein] + AMP + H(+)</text>
        <dbReference type="Rhea" id="RHEA:36847"/>
        <dbReference type="Rhea" id="RHEA-COMP:11060"/>
        <dbReference type="Rhea" id="RHEA-COMP:11061"/>
        <dbReference type="ChEBI" id="CHEBI:15378"/>
        <dbReference type="ChEBI" id="CHEBI:30013"/>
        <dbReference type="ChEBI" id="CHEBI:57692"/>
        <dbReference type="ChEBI" id="CHEBI:74257"/>
        <dbReference type="ChEBI" id="CHEBI:456215"/>
        <dbReference type="EC" id="2.7.1.180"/>
    </reaction>
</comment>
<evidence type="ECO:0000313" key="14">
    <source>
        <dbReference type="Proteomes" id="UP000199421"/>
    </source>
</evidence>
<gene>
    <name evidence="13" type="ORF">SAMN05661044_00596</name>
</gene>
<dbReference type="PIRSF" id="PIRSF006268">
    <property type="entry name" value="ApbE"/>
    <property type="match status" value="1"/>
</dbReference>
<keyword evidence="5 10" id="KW-0479">Metal-binding</keyword>
<dbReference type="EC" id="2.7.1.180" evidence="1 10"/>
<dbReference type="InterPro" id="IPR003374">
    <property type="entry name" value="ApbE-like_sf"/>
</dbReference>
<dbReference type="SUPFAM" id="SSF143631">
    <property type="entry name" value="ApbE-like"/>
    <property type="match status" value="1"/>
</dbReference>
<dbReference type="EMBL" id="FOAF01000001">
    <property type="protein sequence ID" value="SEK57916.1"/>
    <property type="molecule type" value="Genomic_DNA"/>
</dbReference>
<evidence type="ECO:0000256" key="12">
    <source>
        <dbReference type="SAM" id="Phobius"/>
    </source>
</evidence>
<evidence type="ECO:0000256" key="6">
    <source>
        <dbReference type="ARBA" id="ARBA00022827"/>
    </source>
</evidence>
<evidence type="ECO:0000313" key="13">
    <source>
        <dbReference type="EMBL" id="SEK57916.1"/>
    </source>
</evidence>
<comment type="cofactor">
    <cofactor evidence="11">
        <name>Mg(2+)</name>
        <dbReference type="ChEBI" id="CHEBI:18420"/>
    </cofactor>
    <cofactor evidence="11">
        <name>Mn(2+)</name>
        <dbReference type="ChEBI" id="CHEBI:29035"/>
    </cofactor>
    <text evidence="11">Magnesium. Can also use manganese.</text>
</comment>
<keyword evidence="14" id="KW-1185">Reference proteome</keyword>
<evidence type="ECO:0000256" key="2">
    <source>
        <dbReference type="ARBA" id="ARBA00016337"/>
    </source>
</evidence>
<dbReference type="Gene3D" id="3.10.520.10">
    <property type="entry name" value="ApbE-like domains"/>
    <property type="match status" value="1"/>
</dbReference>
<dbReference type="RefSeq" id="WP_093318114.1">
    <property type="nucleotide sequence ID" value="NZ_FOAF01000001.1"/>
</dbReference>
<dbReference type="STRING" id="407022.SAMN05661044_00596"/>
<name>A0A1H7I5X2_OLID1</name>
<feature type="binding site" evidence="11">
    <location>
        <position position="293"/>
    </location>
    <ligand>
        <name>Mg(2+)</name>
        <dbReference type="ChEBI" id="CHEBI:18420"/>
    </ligand>
</feature>
<reference evidence="14" key="1">
    <citation type="submission" date="2016-10" db="EMBL/GenBank/DDBJ databases">
        <authorList>
            <person name="Varghese N."/>
            <person name="Submissions S."/>
        </authorList>
    </citation>
    <scope>NUCLEOTIDE SEQUENCE [LARGE SCALE GENOMIC DNA]</scope>
    <source>
        <strain evidence="14">DSM 18733</strain>
    </source>
</reference>
<accession>A0A1H7I5X2</accession>
<feature type="transmembrane region" description="Helical" evidence="12">
    <location>
        <begin position="12"/>
        <end position="31"/>
    </location>
</feature>
<dbReference type="AlphaFoldDB" id="A0A1H7I5X2"/>
<organism evidence="13 14">
    <name type="scientific">Olivibacter domesticus</name>
    <name type="common">Pseudosphingobacterium domesticum</name>
    <dbReference type="NCBI Taxonomy" id="407022"/>
    <lineage>
        <taxon>Bacteria</taxon>
        <taxon>Pseudomonadati</taxon>
        <taxon>Bacteroidota</taxon>
        <taxon>Sphingobacteriia</taxon>
        <taxon>Sphingobacteriales</taxon>
        <taxon>Sphingobacteriaceae</taxon>
        <taxon>Olivibacter</taxon>
    </lineage>
</organism>
<comment type="similarity">
    <text evidence="10">Belongs to the ApbE family.</text>
</comment>
<proteinExistence type="inferred from homology"/>
<keyword evidence="3 10" id="KW-0285">Flavoprotein</keyword>
<evidence type="ECO:0000256" key="4">
    <source>
        <dbReference type="ARBA" id="ARBA00022679"/>
    </source>
</evidence>
<feature type="binding site" evidence="11">
    <location>
        <position position="177"/>
    </location>
    <ligand>
        <name>Mg(2+)</name>
        <dbReference type="ChEBI" id="CHEBI:18420"/>
    </ligand>
</feature>